<reference evidence="1" key="1">
    <citation type="submission" date="2022-02" db="EMBL/GenBank/DDBJ databases">
        <title>Towards deciphering the DNA virus diversity associated with rodent species in the families Cricetidae and Heteromyidae.</title>
        <authorList>
            <person name="Lund M."/>
            <person name="Larsen B.B."/>
            <person name="Gryseels S."/>
            <person name="Kraberger S."/>
            <person name="Rowsey D.M."/>
            <person name="Steger L."/>
            <person name="Yule K.M."/>
            <person name="Upham N.S."/>
            <person name="Worobey M."/>
            <person name="Van Doorslaer K."/>
            <person name="Varsani A."/>
        </authorList>
    </citation>
    <scope>NUCLEOTIDE SEQUENCE</scope>
    <source>
        <strain evidence="1">UA08Rod_6641</strain>
    </source>
</reference>
<protein>
    <submittedName>
        <fullName evidence="1">Uncharacterized protein</fullName>
    </submittedName>
</protein>
<organism evidence="1">
    <name type="scientific">Sigmofec virus UA08Rod_6641</name>
    <dbReference type="NCBI Taxonomy" id="2929236"/>
    <lineage>
        <taxon>Viruses</taxon>
        <taxon>Monodnaviria</taxon>
        <taxon>Sangervirae</taxon>
        <taxon>Phixviricota</taxon>
        <taxon>Malgrandaviricetes</taxon>
        <taxon>Petitvirales</taxon>
        <taxon>Microviridae</taxon>
    </lineage>
</organism>
<proteinExistence type="predicted"/>
<sequence>MDKQTVLTAAPSADLSIDKLYVIIDTLSGDIIGNVIRAKNDAIVSRDFVSVITKLPYPDDVRLICLGEVPPLNDCALVMTGSQAKALVTINSVPSEDS</sequence>
<dbReference type="EMBL" id="OM869503">
    <property type="protein sequence ID" value="UPW40824.1"/>
    <property type="molecule type" value="Genomic_DNA"/>
</dbReference>
<evidence type="ECO:0000313" key="1">
    <source>
        <dbReference type="EMBL" id="UPW40824.1"/>
    </source>
</evidence>
<name>A0A976N0W9_9VIRU</name>
<accession>A0A976N0W9</accession>